<keyword evidence="3" id="KW-1185">Reference proteome</keyword>
<keyword evidence="1" id="KW-0472">Membrane</keyword>
<evidence type="ECO:0000313" key="3">
    <source>
        <dbReference type="Proteomes" id="UP000480303"/>
    </source>
</evidence>
<keyword evidence="1" id="KW-0812">Transmembrane</keyword>
<organism evidence="2 3">
    <name type="scientific">Pseudolactococcus hodotermopsidis</name>
    <dbReference type="NCBI Taxonomy" id="2709157"/>
    <lineage>
        <taxon>Bacteria</taxon>
        <taxon>Bacillati</taxon>
        <taxon>Bacillota</taxon>
        <taxon>Bacilli</taxon>
        <taxon>Lactobacillales</taxon>
        <taxon>Streptococcaceae</taxon>
        <taxon>Pseudolactococcus</taxon>
    </lineage>
</organism>
<proteinExistence type="predicted"/>
<accession>A0A6A0BAY7</accession>
<dbReference type="Proteomes" id="UP000480303">
    <property type="component" value="Unassembled WGS sequence"/>
</dbReference>
<gene>
    <name evidence="2" type="ORF">Hs30E_01790</name>
</gene>
<name>A0A6A0BAY7_9LACT</name>
<dbReference type="AlphaFoldDB" id="A0A6A0BAY7"/>
<evidence type="ECO:0000313" key="2">
    <source>
        <dbReference type="EMBL" id="GFH41628.1"/>
    </source>
</evidence>
<evidence type="ECO:0000256" key="1">
    <source>
        <dbReference type="SAM" id="Phobius"/>
    </source>
</evidence>
<dbReference type="RefSeq" id="WP_172207296.1">
    <property type="nucleotide sequence ID" value="NZ_BLLI01000003.1"/>
</dbReference>
<dbReference type="EMBL" id="BLLI01000003">
    <property type="protein sequence ID" value="GFH41628.1"/>
    <property type="molecule type" value="Genomic_DNA"/>
</dbReference>
<sequence>MGKIITFLENILNYLCTITADGLLGFLGALVGVFGTFFVVRYQIKKEREIAKENDRPILKSTNSTGYIDFDDEQTKSIELNIVNAGETPALDIHVEVRTFYKNYFLKVKEELSIDKIFDRKYDVLMGGDLLKIPIVVNNFEKMRKNSEGCSIFIDQLNSTLEQNNNMTFFLKITFTNRDGKSTEEKAIFNLKWSNLKFTDESRTILSYVNFVLEAGWGKVPEGFDRLNYKKIH</sequence>
<comment type="caution">
    <text evidence="2">The sequence shown here is derived from an EMBL/GenBank/DDBJ whole genome shotgun (WGS) entry which is preliminary data.</text>
</comment>
<reference evidence="2 3" key="1">
    <citation type="submission" date="2020-02" db="EMBL/GenBank/DDBJ databases">
        <title>Draft genome sequence of Lactococcus sp. Hs30E4-3.</title>
        <authorList>
            <person name="Noda S."/>
            <person name="Yuki M."/>
            <person name="Ohkuma M."/>
        </authorList>
    </citation>
    <scope>NUCLEOTIDE SEQUENCE [LARGE SCALE GENOMIC DNA]</scope>
    <source>
        <strain evidence="2 3">Hs30E4-3</strain>
    </source>
</reference>
<protein>
    <submittedName>
        <fullName evidence="2">Uncharacterized protein</fullName>
    </submittedName>
</protein>
<feature type="transmembrane region" description="Helical" evidence="1">
    <location>
        <begin position="12"/>
        <end position="40"/>
    </location>
</feature>
<keyword evidence="1" id="KW-1133">Transmembrane helix</keyword>